<evidence type="ECO:0000259" key="5">
    <source>
        <dbReference type="PROSITE" id="PS50800"/>
    </source>
</evidence>
<dbReference type="Gene3D" id="1.10.720.30">
    <property type="entry name" value="SAP domain"/>
    <property type="match status" value="1"/>
</dbReference>
<dbReference type="EMBL" id="KQ978032">
    <property type="protein sequence ID" value="KYM97832.1"/>
    <property type="molecule type" value="Genomic_DNA"/>
</dbReference>
<evidence type="ECO:0000256" key="1">
    <source>
        <dbReference type="PROSITE-ProRule" id="PRU00047"/>
    </source>
</evidence>
<evidence type="ECO:0008006" key="8">
    <source>
        <dbReference type="Google" id="ProtNLM"/>
    </source>
</evidence>
<dbReference type="SUPFAM" id="SSF57756">
    <property type="entry name" value="Retrovirus zinc finger-like domains"/>
    <property type="match status" value="1"/>
</dbReference>
<dbReference type="InterPro" id="IPR036361">
    <property type="entry name" value="SAP_dom_sf"/>
</dbReference>
<reference evidence="6 7" key="1">
    <citation type="submission" date="2016-03" db="EMBL/GenBank/DDBJ databases">
        <title>Cyphomyrmex costatus WGS genome.</title>
        <authorList>
            <person name="Nygaard S."/>
            <person name="Hu H."/>
            <person name="Boomsma J."/>
            <person name="Zhang G."/>
        </authorList>
    </citation>
    <scope>NUCLEOTIDE SEQUENCE [LARGE SCALE GENOMIC DNA]</scope>
    <source>
        <strain evidence="6">MS0001</strain>
        <tissue evidence="6">Whole body</tissue>
    </source>
</reference>
<accession>A0A151ICM6</accession>
<dbReference type="AlphaFoldDB" id="A0A151ICM6"/>
<dbReference type="Proteomes" id="UP000078542">
    <property type="component" value="Unassembled WGS sequence"/>
</dbReference>
<dbReference type="Pfam" id="PF02037">
    <property type="entry name" value="SAP"/>
    <property type="match status" value="1"/>
</dbReference>
<protein>
    <recommendedName>
        <fullName evidence="8">CCHC-type domain-containing protein</fullName>
    </recommendedName>
</protein>
<dbReference type="GO" id="GO:0003676">
    <property type="term" value="F:nucleic acid binding"/>
    <property type="evidence" value="ECO:0007669"/>
    <property type="project" value="InterPro"/>
</dbReference>
<dbReference type="InterPro" id="IPR003034">
    <property type="entry name" value="SAP_dom"/>
</dbReference>
<feature type="region of interest" description="Disordered" evidence="3">
    <location>
        <begin position="130"/>
        <end position="153"/>
    </location>
</feature>
<feature type="compositionally biased region" description="Polar residues" evidence="3">
    <location>
        <begin position="142"/>
        <end position="153"/>
    </location>
</feature>
<feature type="domain" description="SAP" evidence="5">
    <location>
        <begin position="6"/>
        <end position="40"/>
    </location>
</feature>
<dbReference type="Gene3D" id="4.10.60.10">
    <property type="entry name" value="Zinc finger, CCHC-type"/>
    <property type="match status" value="1"/>
</dbReference>
<feature type="domain" description="CCHC-type" evidence="4">
    <location>
        <begin position="356"/>
        <end position="372"/>
    </location>
</feature>
<evidence type="ECO:0000256" key="2">
    <source>
        <dbReference type="SAM" id="Coils"/>
    </source>
</evidence>
<keyword evidence="7" id="KW-1185">Reference proteome</keyword>
<organism evidence="6 7">
    <name type="scientific">Cyphomyrmex costatus</name>
    <dbReference type="NCBI Taxonomy" id="456900"/>
    <lineage>
        <taxon>Eukaryota</taxon>
        <taxon>Metazoa</taxon>
        <taxon>Ecdysozoa</taxon>
        <taxon>Arthropoda</taxon>
        <taxon>Hexapoda</taxon>
        <taxon>Insecta</taxon>
        <taxon>Pterygota</taxon>
        <taxon>Neoptera</taxon>
        <taxon>Endopterygota</taxon>
        <taxon>Hymenoptera</taxon>
        <taxon>Apocrita</taxon>
        <taxon>Aculeata</taxon>
        <taxon>Formicoidea</taxon>
        <taxon>Formicidae</taxon>
        <taxon>Myrmicinae</taxon>
        <taxon>Cyphomyrmex</taxon>
    </lineage>
</organism>
<feature type="compositionally biased region" description="Basic and acidic residues" evidence="3">
    <location>
        <begin position="344"/>
        <end position="354"/>
    </location>
</feature>
<evidence type="ECO:0000259" key="4">
    <source>
        <dbReference type="PROSITE" id="PS50158"/>
    </source>
</evidence>
<feature type="coiled-coil region" evidence="2">
    <location>
        <begin position="98"/>
        <end position="125"/>
    </location>
</feature>
<evidence type="ECO:0000313" key="6">
    <source>
        <dbReference type="EMBL" id="KYM97832.1"/>
    </source>
</evidence>
<keyword evidence="1" id="KW-0479">Metal-binding</keyword>
<sequence length="392" mass="44725">MNGTDPRTLGVVVLKKILKQRGLSTAGTKAELISRLMSDDPSGGWMQTMGARAEEMMYLMGGNDDGAHGRSFNESEELHRPREELNDGWEPQMYRREMEIYRREKELAERELALARREIEMLRLMQSGGTTSMPAEVAGRNTPGNRRTSGEMSNANQRLFGEENDSLVRSTKVNVKAVTDLLCYFDGDAETIETWEKQVRFLSAAYKLNNDLTKILIGMRLKGRASEWFHSKPEYIEMTPDAILDGLRGMFYHRPNKIVMRRRFEERSWKKNETFHDYVHEKTIMANRFTTKDQILQAFEEISLKDRVYPMTAVNSKSNDNKKRKNDKSGDNAVSGKGALSDGKGSEERRDRGTTRRCFSCGSKDHVSLNCPTKEKGVKCFGCNEYGHVASK</sequence>
<keyword evidence="1" id="KW-0862">Zinc</keyword>
<name>A0A151ICM6_9HYME</name>
<dbReference type="STRING" id="456900.A0A151ICM6"/>
<evidence type="ECO:0000256" key="3">
    <source>
        <dbReference type="SAM" id="MobiDB-lite"/>
    </source>
</evidence>
<dbReference type="InterPro" id="IPR036875">
    <property type="entry name" value="Znf_CCHC_sf"/>
</dbReference>
<dbReference type="SMART" id="SM00513">
    <property type="entry name" value="SAP"/>
    <property type="match status" value="1"/>
</dbReference>
<gene>
    <name evidence="6" type="ORF">ALC62_11471</name>
</gene>
<dbReference type="PROSITE" id="PS50158">
    <property type="entry name" value="ZF_CCHC"/>
    <property type="match status" value="1"/>
</dbReference>
<evidence type="ECO:0000313" key="7">
    <source>
        <dbReference type="Proteomes" id="UP000078542"/>
    </source>
</evidence>
<keyword evidence="2" id="KW-0175">Coiled coil</keyword>
<feature type="region of interest" description="Disordered" evidence="3">
    <location>
        <begin position="313"/>
        <end position="363"/>
    </location>
</feature>
<keyword evidence="1" id="KW-0863">Zinc-finger</keyword>
<dbReference type="PROSITE" id="PS50800">
    <property type="entry name" value="SAP"/>
    <property type="match status" value="1"/>
</dbReference>
<proteinExistence type="predicted"/>
<dbReference type="SUPFAM" id="SSF68906">
    <property type="entry name" value="SAP domain"/>
    <property type="match status" value="1"/>
</dbReference>
<dbReference type="InterPro" id="IPR001878">
    <property type="entry name" value="Znf_CCHC"/>
</dbReference>
<dbReference type="GO" id="GO:0008270">
    <property type="term" value="F:zinc ion binding"/>
    <property type="evidence" value="ECO:0007669"/>
    <property type="project" value="UniProtKB-KW"/>
</dbReference>